<name>A0A498Q6N3_9MYCO</name>
<dbReference type="AlphaFoldDB" id="A0A498Q6N3"/>
<accession>A0A498Q6N3</accession>
<evidence type="ECO:0000313" key="1">
    <source>
        <dbReference type="EMBL" id="VBA40997.1"/>
    </source>
</evidence>
<dbReference type="EMBL" id="UPHQ01000171">
    <property type="protein sequence ID" value="VBA40997.1"/>
    <property type="molecule type" value="Genomic_DNA"/>
</dbReference>
<organism evidence="1 2">
    <name type="scientific">Mycobacterium innocens</name>
    <dbReference type="NCBI Taxonomy" id="2341083"/>
    <lineage>
        <taxon>Bacteria</taxon>
        <taxon>Bacillati</taxon>
        <taxon>Actinomycetota</taxon>
        <taxon>Actinomycetes</taxon>
        <taxon>Mycobacteriales</taxon>
        <taxon>Mycobacteriaceae</taxon>
        <taxon>Mycobacterium</taxon>
    </lineage>
</organism>
<reference evidence="1 2" key="1">
    <citation type="submission" date="2018-09" db="EMBL/GenBank/DDBJ databases">
        <authorList>
            <person name="Tagini F."/>
        </authorList>
    </citation>
    <scope>NUCLEOTIDE SEQUENCE [LARGE SCALE GENOMIC DNA]</scope>
    <source>
        <strain evidence="1 2">MK13</strain>
    </source>
</reference>
<protein>
    <submittedName>
        <fullName evidence="1">Uncharacterized protein</fullName>
    </submittedName>
</protein>
<proteinExistence type="predicted"/>
<evidence type="ECO:0000313" key="2">
    <source>
        <dbReference type="Proteomes" id="UP000267289"/>
    </source>
</evidence>
<dbReference type="Proteomes" id="UP000267289">
    <property type="component" value="Unassembled WGS sequence"/>
</dbReference>
<gene>
    <name evidence="1" type="ORF">LAUMK13_03328</name>
</gene>
<keyword evidence="2" id="KW-1185">Reference proteome</keyword>
<sequence length="132" mass="14237">MALTLSQARSVYDRIGRIQDWQAFYEDTTKNRLVVHAELAEARQSLNSVVVLVDQGGADVCAVGCWGRPAWSQQSHEPLGVGCSLCPPISDNSVARLGLSLAGGRAAAPRYREMEIGLVRLGAFWGVAPSVR</sequence>